<dbReference type="RefSeq" id="WP_119837656.1">
    <property type="nucleotide sequence ID" value="NZ_CP060436.1"/>
</dbReference>
<dbReference type="OrthoDB" id="7283865at2"/>
<name>A0A418SKY5_9RHOB</name>
<dbReference type="EMBL" id="CP060436">
    <property type="protein sequence ID" value="QPM90995.1"/>
    <property type="molecule type" value="Genomic_DNA"/>
</dbReference>
<gene>
    <name evidence="1" type="ORF">PSAL_022380</name>
</gene>
<reference evidence="1 2" key="1">
    <citation type="submission" date="2020-08" db="EMBL/GenBank/DDBJ databases">
        <title>Genome sequence of Rhodobacteraceae bacterium Lw-13e.</title>
        <authorList>
            <person name="Poehlein A."/>
            <person name="Wolter L."/>
            <person name="Daniel R."/>
            <person name="Brinkhoff T."/>
        </authorList>
    </citation>
    <scope>NUCLEOTIDE SEQUENCE [LARGE SCALE GENOMIC DNA]</scope>
    <source>
        <strain evidence="1 2">Lw-13e</strain>
    </source>
</reference>
<protein>
    <submittedName>
        <fullName evidence="1">Uncharacterized protein</fullName>
    </submittedName>
</protein>
<dbReference type="AlphaFoldDB" id="A0A418SKY5"/>
<sequence>MLARRSAARRAHCLVASLLALAILPPAIQAQETRVTRKSVASRTMETPGQPAASFSDPAVAFSAEGLSPEDIEQLEYALLLARGYSARPDGVWDSDEDKALARVTRTYRGLEPARLLDWTEMDPDGGLIQFSNPVTPTNAEMARMLDDLNVEWERNDWGDRYYEIFDKTISSPDGLMAAHDPDIDISSQVDHGTLFLMQMNLGDEDLETWHNWLEENRDALLGGGTRTVDGTRITSGVVESTGHYHYYMTRALPGEDGRSRLLSISAAPANIGRANFMVHGMRDGNTGLPGIPADSPLMDLLALAP</sequence>
<dbReference type="KEGG" id="palw:PSAL_022380"/>
<dbReference type="Proteomes" id="UP000283786">
    <property type="component" value="Chromosome"/>
</dbReference>
<organism evidence="1 2">
    <name type="scientific">Pseudooceanicola algae</name>
    <dbReference type="NCBI Taxonomy" id="1537215"/>
    <lineage>
        <taxon>Bacteria</taxon>
        <taxon>Pseudomonadati</taxon>
        <taxon>Pseudomonadota</taxon>
        <taxon>Alphaproteobacteria</taxon>
        <taxon>Rhodobacterales</taxon>
        <taxon>Paracoccaceae</taxon>
        <taxon>Pseudooceanicola</taxon>
    </lineage>
</organism>
<accession>A0A418SKY5</accession>
<evidence type="ECO:0000313" key="2">
    <source>
        <dbReference type="Proteomes" id="UP000283786"/>
    </source>
</evidence>
<keyword evidence="2" id="KW-1185">Reference proteome</keyword>
<proteinExistence type="predicted"/>
<evidence type="ECO:0000313" key="1">
    <source>
        <dbReference type="EMBL" id="QPM90995.1"/>
    </source>
</evidence>